<organism evidence="2">
    <name type="scientific">Nothobranchius korthausae</name>
    <dbReference type="NCBI Taxonomy" id="1143690"/>
    <lineage>
        <taxon>Eukaryota</taxon>
        <taxon>Metazoa</taxon>
        <taxon>Chordata</taxon>
        <taxon>Craniata</taxon>
        <taxon>Vertebrata</taxon>
        <taxon>Euteleostomi</taxon>
        <taxon>Actinopterygii</taxon>
        <taxon>Neopterygii</taxon>
        <taxon>Teleostei</taxon>
        <taxon>Neoteleostei</taxon>
        <taxon>Acanthomorphata</taxon>
        <taxon>Ovalentaria</taxon>
        <taxon>Atherinomorphae</taxon>
        <taxon>Cyprinodontiformes</taxon>
        <taxon>Nothobranchiidae</taxon>
        <taxon>Nothobranchius</taxon>
    </lineage>
</organism>
<evidence type="ECO:0000256" key="1">
    <source>
        <dbReference type="SAM" id="MobiDB-lite"/>
    </source>
</evidence>
<protein>
    <submittedName>
        <fullName evidence="2">Bloodthirsty-related gene family, member 2</fullName>
    </submittedName>
</protein>
<proteinExistence type="predicted"/>
<evidence type="ECO:0000313" key="2">
    <source>
        <dbReference type="EMBL" id="SBQ47493.1"/>
    </source>
</evidence>
<feature type="non-terminal residue" evidence="2">
    <location>
        <position position="1"/>
    </location>
</feature>
<gene>
    <name evidence="2" type="primary">BTR02</name>
</gene>
<reference evidence="2" key="1">
    <citation type="submission" date="2016-05" db="EMBL/GenBank/DDBJ databases">
        <authorList>
            <person name="Lavstsen T."/>
            <person name="Jespersen J.S."/>
        </authorList>
    </citation>
    <scope>NUCLEOTIDE SEQUENCE</scope>
    <source>
        <tissue evidence="2">Brain</tissue>
    </source>
</reference>
<dbReference type="AlphaFoldDB" id="A0A1A8EK46"/>
<reference evidence="2" key="2">
    <citation type="submission" date="2016-06" db="EMBL/GenBank/DDBJ databases">
        <title>The genome of a short-lived fish provides insights into sex chromosome evolution and the genetic control of aging.</title>
        <authorList>
            <person name="Reichwald K."/>
            <person name="Felder M."/>
            <person name="Petzold A."/>
            <person name="Koch P."/>
            <person name="Groth M."/>
            <person name="Platzer M."/>
        </authorList>
    </citation>
    <scope>NUCLEOTIDE SEQUENCE</scope>
    <source>
        <tissue evidence="2">Brain</tissue>
    </source>
</reference>
<name>A0A1A8EK46_9TELE</name>
<feature type="compositionally biased region" description="Basic and acidic residues" evidence="1">
    <location>
        <begin position="1"/>
        <end position="10"/>
    </location>
</feature>
<sequence>QTHSHTDTHKRMLLPTTAQTRAGISEGSLVSSPGCRSWL</sequence>
<accession>A0A1A8EK46</accession>
<feature type="region of interest" description="Disordered" evidence="1">
    <location>
        <begin position="1"/>
        <end position="39"/>
    </location>
</feature>
<dbReference type="EMBL" id="HAEB01001018">
    <property type="protein sequence ID" value="SBQ47493.1"/>
    <property type="molecule type" value="Transcribed_RNA"/>
</dbReference>
<feature type="non-terminal residue" evidence="2">
    <location>
        <position position="39"/>
    </location>
</feature>